<dbReference type="PANTHER" id="PTHR47953:SF20">
    <property type="entry name" value="CYTOCHROME P450"/>
    <property type="match status" value="1"/>
</dbReference>
<name>A0ABS8Y4V2_DATST</name>
<dbReference type="Pfam" id="PF00067">
    <property type="entry name" value="p450"/>
    <property type="match status" value="1"/>
</dbReference>
<evidence type="ECO:0000256" key="4">
    <source>
        <dbReference type="ARBA" id="ARBA00023002"/>
    </source>
</evidence>
<protein>
    <recommendedName>
        <fullName evidence="10">Cytochrome P450</fullName>
    </recommendedName>
</protein>
<dbReference type="InterPro" id="IPR036396">
    <property type="entry name" value="Cyt_P450_sf"/>
</dbReference>
<reference evidence="8 9" key="1">
    <citation type="journal article" date="2021" name="BMC Genomics">
        <title>Datura genome reveals duplications of psychoactive alkaloid biosynthetic genes and high mutation rate following tissue culture.</title>
        <authorList>
            <person name="Rajewski A."/>
            <person name="Carter-House D."/>
            <person name="Stajich J."/>
            <person name="Litt A."/>
        </authorList>
    </citation>
    <scope>NUCLEOTIDE SEQUENCE [LARGE SCALE GENOMIC DNA]</scope>
    <source>
        <strain evidence="8">AR-01</strain>
    </source>
</reference>
<comment type="caution">
    <text evidence="8">The sequence shown here is derived from an EMBL/GenBank/DDBJ whole genome shotgun (WGS) entry which is preliminary data.</text>
</comment>
<dbReference type="EMBL" id="JACEIK010030436">
    <property type="protein sequence ID" value="MCE5166723.1"/>
    <property type="molecule type" value="Genomic_DNA"/>
</dbReference>
<keyword evidence="9" id="KW-1185">Reference proteome</keyword>
<comment type="similarity">
    <text evidence="1">Belongs to the cytochrome P450 family.</text>
</comment>
<dbReference type="PANTHER" id="PTHR47953">
    <property type="entry name" value="OS08G0105600 PROTEIN"/>
    <property type="match status" value="1"/>
</dbReference>
<dbReference type="SUPFAM" id="SSF48264">
    <property type="entry name" value="Cytochrome P450"/>
    <property type="match status" value="1"/>
</dbReference>
<evidence type="ECO:0000256" key="7">
    <source>
        <dbReference type="SAM" id="Phobius"/>
    </source>
</evidence>
<dbReference type="InterPro" id="IPR052306">
    <property type="entry name" value="CYP450_71D"/>
</dbReference>
<sequence>MEINSSAFNLVSLLLIFLSSLFILIRKWRNRKQIRLPPGPWRLPIIGSLHHLTGTLPHRTFRRLAQRYGPLMYLQLGQIPTVVVSSPSMAKQVLKTQDLNFATRPEFTSTKIIFYNNKDIAFSQYGDYWRQMRKICTIELLSAKMVRSFSAIRQDELSNLISSIRSMRGTSAINMTEKIFRFTNCVTCRSAFGKICKDRHEFITILKEVMLLGAGFFLADLFPSWKLLHNIGGEISRMVSAHKKVDAVMEDILNEHIENKAAGKNGNGEFGDEDLVDVFLRVKENAELQFPITNDHIKAVLFDIFMAGSESSSTVIVWSLSEMIKNPNVMAKAQSELRRVLKGKQIYDEEDLEKLTYLKLVIKESLRLHPPAPLIGPRECREQTNIDGYTIPYKTRVLVNAWAIARNPENLDDPESFIPERFENSSIDFTGNHFDFIPFGAGRRMCPRMLFGLANVTHPLAQLLCHFDWKLPNGSNPKDLDMTETHGLAAEKKKDLYLIATDHRNNEEF</sequence>
<keyword evidence="7" id="KW-1133">Transmembrane helix</keyword>
<keyword evidence="7" id="KW-0472">Membrane</keyword>
<evidence type="ECO:0000256" key="2">
    <source>
        <dbReference type="ARBA" id="ARBA00022617"/>
    </source>
</evidence>
<keyword evidence="4" id="KW-0560">Oxidoreductase</keyword>
<keyword evidence="5" id="KW-0408">Iron</keyword>
<accession>A0ABS8Y4V2</accession>
<proteinExistence type="inferred from homology"/>
<evidence type="ECO:0000256" key="6">
    <source>
        <dbReference type="ARBA" id="ARBA00023033"/>
    </source>
</evidence>
<keyword evidence="3" id="KW-0479">Metal-binding</keyword>
<keyword evidence="2" id="KW-0349">Heme</keyword>
<evidence type="ECO:0000256" key="1">
    <source>
        <dbReference type="ARBA" id="ARBA00010617"/>
    </source>
</evidence>
<dbReference type="InterPro" id="IPR002401">
    <property type="entry name" value="Cyt_P450_E_grp-I"/>
</dbReference>
<organism evidence="8 9">
    <name type="scientific">Datura stramonium</name>
    <name type="common">Jimsonweed</name>
    <name type="synonym">Common thornapple</name>
    <dbReference type="NCBI Taxonomy" id="4076"/>
    <lineage>
        <taxon>Eukaryota</taxon>
        <taxon>Viridiplantae</taxon>
        <taxon>Streptophyta</taxon>
        <taxon>Embryophyta</taxon>
        <taxon>Tracheophyta</taxon>
        <taxon>Spermatophyta</taxon>
        <taxon>Magnoliopsida</taxon>
        <taxon>eudicotyledons</taxon>
        <taxon>Gunneridae</taxon>
        <taxon>Pentapetalae</taxon>
        <taxon>asterids</taxon>
        <taxon>lamiids</taxon>
        <taxon>Solanales</taxon>
        <taxon>Solanaceae</taxon>
        <taxon>Solanoideae</taxon>
        <taxon>Datureae</taxon>
        <taxon>Datura</taxon>
    </lineage>
</organism>
<gene>
    <name evidence="8" type="ORF">HAX54_025100</name>
</gene>
<evidence type="ECO:0008006" key="10">
    <source>
        <dbReference type="Google" id="ProtNLM"/>
    </source>
</evidence>
<dbReference type="Proteomes" id="UP000823775">
    <property type="component" value="Unassembled WGS sequence"/>
</dbReference>
<evidence type="ECO:0000256" key="5">
    <source>
        <dbReference type="ARBA" id="ARBA00023004"/>
    </source>
</evidence>
<dbReference type="Gene3D" id="1.10.630.10">
    <property type="entry name" value="Cytochrome P450"/>
    <property type="match status" value="1"/>
</dbReference>
<evidence type="ECO:0000256" key="3">
    <source>
        <dbReference type="ARBA" id="ARBA00022723"/>
    </source>
</evidence>
<keyword evidence="6" id="KW-0503">Monooxygenase</keyword>
<feature type="transmembrane region" description="Helical" evidence="7">
    <location>
        <begin position="6"/>
        <end position="25"/>
    </location>
</feature>
<dbReference type="CDD" id="cd11072">
    <property type="entry name" value="CYP71-like"/>
    <property type="match status" value="1"/>
</dbReference>
<dbReference type="InterPro" id="IPR001128">
    <property type="entry name" value="Cyt_P450"/>
</dbReference>
<dbReference type="PRINTS" id="PR00385">
    <property type="entry name" value="P450"/>
</dbReference>
<keyword evidence="7" id="KW-0812">Transmembrane</keyword>
<evidence type="ECO:0000313" key="9">
    <source>
        <dbReference type="Proteomes" id="UP000823775"/>
    </source>
</evidence>
<dbReference type="PRINTS" id="PR00463">
    <property type="entry name" value="EP450I"/>
</dbReference>
<evidence type="ECO:0000313" key="8">
    <source>
        <dbReference type="EMBL" id="MCE5166723.1"/>
    </source>
</evidence>